<dbReference type="EMBL" id="CU694992">
    <property type="status" value="NOT_ANNOTATED_CDS"/>
    <property type="molecule type" value="Genomic_DNA"/>
</dbReference>
<evidence type="ECO:0000256" key="2">
    <source>
        <dbReference type="ARBA" id="ARBA00022803"/>
    </source>
</evidence>
<dbReference type="Pfam" id="PF00226">
    <property type="entry name" value="DnaJ"/>
    <property type="match status" value="1"/>
</dbReference>
<dbReference type="AlphaFoldDB" id="M4BY02"/>
<dbReference type="PANTHER" id="PTHR45188">
    <property type="entry name" value="DNAJ PROTEIN P58IPK HOMOLOG"/>
    <property type="match status" value="1"/>
</dbReference>
<dbReference type="SUPFAM" id="SSF46565">
    <property type="entry name" value="Chaperone J-domain"/>
    <property type="match status" value="1"/>
</dbReference>
<dbReference type="EnsemblProtists" id="HpaT811434">
    <property type="protein sequence ID" value="HpaP811434"/>
    <property type="gene ID" value="HpaG811434"/>
</dbReference>
<evidence type="ECO:0000256" key="1">
    <source>
        <dbReference type="ARBA" id="ARBA00022737"/>
    </source>
</evidence>
<accession>M4BY02</accession>
<dbReference type="InterPro" id="IPR036869">
    <property type="entry name" value="J_dom_sf"/>
</dbReference>
<keyword evidence="2" id="KW-0802">TPR repeat</keyword>
<dbReference type="VEuPathDB" id="FungiDB:HpaG811434"/>
<dbReference type="InParanoid" id="M4BY02"/>
<feature type="domain" description="J" evidence="3">
    <location>
        <begin position="5"/>
        <end position="76"/>
    </location>
</feature>
<dbReference type="HOGENOM" id="CLU_1104519_0_0_1"/>
<dbReference type="PRINTS" id="PR00625">
    <property type="entry name" value="JDOMAIN"/>
</dbReference>
<keyword evidence="5" id="KW-1185">Reference proteome</keyword>
<dbReference type="CDD" id="cd06257">
    <property type="entry name" value="DnaJ"/>
    <property type="match status" value="1"/>
</dbReference>
<dbReference type="eggNOG" id="KOG0714">
    <property type="taxonomic scope" value="Eukaryota"/>
</dbReference>
<evidence type="ECO:0000313" key="4">
    <source>
        <dbReference type="EnsemblProtists" id="HpaP811434"/>
    </source>
</evidence>
<dbReference type="PROSITE" id="PS50076">
    <property type="entry name" value="DNAJ_2"/>
    <property type="match status" value="1"/>
</dbReference>
<organism evidence="4 5">
    <name type="scientific">Hyaloperonospora arabidopsidis (strain Emoy2)</name>
    <name type="common">Downy mildew agent</name>
    <name type="synonym">Peronospora arabidopsidis</name>
    <dbReference type="NCBI Taxonomy" id="559515"/>
    <lineage>
        <taxon>Eukaryota</taxon>
        <taxon>Sar</taxon>
        <taxon>Stramenopiles</taxon>
        <taxon>Oomycota</taxon>
        <taxon>Peronosporomycetes</taxon>
        <taxon>Peronosporales</taxon>
        <taxon>Peronosporaceae</taxon>
        <taxon>Hyaloperonospora</taxon>
    </lineage>
</organism>
<proteinExistence type="predicted"/>
<evidence type="ECO:0000313" key="5">
    <source>
        <dbReference type="Proteomes" id="UP000011713"/>
    </source>
</evidence>
<dbReference type="Gene3D" id="1.10.287.110">
    <property type="entry name" value="DnaJ domain"/>
    <property type="match status" value="1"/>
</dbReference>
<reference evidence="4" key="2">
    <citation type="submission" date="2015-06" db="UniProtKB">
        <authorList>
            <consortium name="EnsemblProtists"/>
        </authorList>
    </citation>
    <scope>IDENTIFICATION</scope>
    <source>
        <strain evidence="4">Emoy2</strain>
    </source>
</reference>
<protein>
    <recommendedName>
        <fullName evidence="3">J domain-containing protein</fullName>
    </recommendedName>
</protein>
<dbReference type="STRING" id="559515.M4BY02"/>
<name>M4BY02_HYAAE</name>
<sequence>MAEVDYYRTLGIEKTATEDEIKRAYRKLAVRFHPDKNLDNKEQAEVKFKEIGECSRMSTKDDSTTVLARLELEEALQVAVAAQTDTHSRDRMLKRSFARFLGARIHFPCSHRKVCGAEEACTTLEDLACMCRSSGQEGSLLRLLVELPVWEWACRACGCIEEASNSVYQVVQTCPVTMLDRRQTDVSHNTGLAAAICCCFSSSCGSWACHSATCGSRSCCSATSDLSKLENKNSYRQEAASGVKSNWVAGYS</sequence>
<dbReference type="Proteomes" id="UP000011713">
    <property type="component" value="Unassembled WGS sequence"/>
</dbReference>
<dbReference type="InterPro" id="IPR001623">
    <property type="entry name" value="DnaJ_domain"/>
</dbReference>
<evidence type="ECO:0000259" key="3">
    <source>
        <dbReference type="PROSITE" id="PS50076"/>
    </source>
</evidence>
<dbReference type="SMART" id="SM00271">
    <property type="entry name" value="DnaJ"/>
    <property type="match status" value="1"/>
</dbReference>
<reference evidence="5" key="1">
    <citation type="journal article" date="2010" name="Science">
        <title>Signatures of adaptation to obligate biotrophy in the Hyaloperonospora arabidopsidis genome.</title>
        <authorList>
            <person name="Baxter L."/>
            <person name="Tripathy S."/>
            <person name="Ishaque N."/>
            <person name="Boot N."/>
            <person name="Cabral A."/>
            <person name="Kemen E."/>
            <person name="Thines M."/>
            <person name="Ah-Fong A."/>
            <person name="Anderson R."/>
            <person name="Badejoko W."/>
            <person name="Bittner-Eddy P."/>
            <person name="Boore J.L."/>
            <person name="Chibucos M.C."/>
            <person name="Coates M."/>
            <person name="Dehal P."/>
            <person name="Delehaunty K."/>
            <person name="Dong S."/>
            <person name="Downton P."/>
            <person name="Dumas B."/>
            <person name="Fabro G."/>
            <person name="Fronick C."/>
            <person name="Fuerstenberg S.I."/>
            <person name="Fulton L."/>
            <person name="Gaulin E."/>
            <person name="Govers F."/>
            <person name="Hughes L."/>
            <person name="Humphray S."/>
            <person name="Jiang R.H."/>
            <person name="Judelson H."/>
            <person name="Kamoun S."/>
            <person name="Kyung K."/>
            <person name="Meijer H."/>
            <person name="Minx P."/>
            <person name="Morris P."/>
            <person name="Nelson J."/>
            <person name="Phuntumart V."/>
            <person name="Qutob D."/>
            <person name="Rehmany A."/>
            <person name="Rougon-Cardoso A."/>
            <person name="Ryden P."/>
            <person name="Torto-Alalibo T."/>
            <person name="Studholme D."/>
            <person name="Wang Y."/>
            <person name="Win J."/>
            <person name="Wood J."/>
            <person name="Clifton S.W."/>
            <person name="Rogers J."/>
            <person name="Van den Ackerveken G."/>
            <person name="Jones J.D."/>
            <person name="McDowell J.M."/>
            <person name="Beynon J."/>
            <person name="Tyler B.M."/>
        </authorList>
    </citation>
    <scope>NUCLEOTIDE SEQUENCE [LARGE SCALE GENOMIC DNA]</scope>
    <source>
        <strain evidence="5">Emoy2</strain>
    </source>
</reference>
<keyword evidence="1" id="KW-0677">Repeat</keyword>
<dbReference type="PANTHER" id="PTHR45188:SF2">
    <property type="entry name" value="DNAJ HOMOLOG SUBFAMILY C MEMBER 7"/>
    <property type="match status" value="1"/>
</dbReference>